<gene>
    <name evidence="2" type="ORF">BHV66_05665</name>
</gene>
<dbReference type="CDD" id="cd16279">
    <property type="entry name" value="metallo-hydrolase-like_MBL-fold"/>
    <property type="match status" value="1"/>
</dbReference>
<dbReference type="InterPro" id="IPR001279">
    <property type="entry name" value="Metallo-B-lactamas"/>
</dbReference>
<organism evidence="2 3">
    <name type="scientific">Alistipes putredinis</name>
    <dbReference type="NCBI Taxonomy" id="28117"/>
    <lineage>
        <taxon>Bacteria</taxon>
        <taxon>Pseudomonadati</taxon>
        <taxon>Bacteroidota</taxon>
        <taxon>Bacteroidia</taxon>
        <taxon>Bacteroidales</taxon>
        <taxon>Rikenellaceae</taxon>
        <taxon>Alistipes</taxon>
    </lineage>
</organism>
<evidence type="ECO:0000313" key="2">
    <source>
        <dbReference type="EMBL" id="OKY94453.1"/>
    </source>
</evidence>
<dbReference type="Proteomes" id="UP000187417">
    <property type="component" value="Unassembled WGS sequence"/>
</dbReference>
<dbReference type="EMBL" id="MNQH01000027">
    <property type="protein sequence ID" value="OKY94453.1"/>
    <property type="molecule type" value="Genomic_DNA"/>
</dbReference>
<protein>
    <submittedName>
        <fullName evidence="2">MBL fold metallo-hydrolase</fullName>
    </submittedName>
</protein>
<dbReference type="PANTHER" id="PTHR42663">
    <property type="entry name" value="HYDROLASE C777.06C-RELATED-RELATED"/>
    <property type="match status" value="1"/>
</dbReference>
<dbReference type="SUPFAM" id="SSF56281">
    <property type="entry name" value="Metallo-hydrolase/oxidoreductase"/>
    <property type="match status" value="1"/>
</dbReference>
<dbReference type="GO" id="GO:0016787">
    <property type="term" value="F:hydrolase activity"/>
    <property type="evidence" value="ECO:0007669"/>
    <property type="project" value="UniProtKB-KW"/>
</dbReference>
<evidence type="ECO:0000313" key="3">
    <source>
        <dbReference type="Proteomes" id="UP000187417"/>
    </source>
</evidence>
<dbReference type="Gene3D" id="3.60.15.10">
    <property type="entry name" value="Ribonuclease Z/Hydroxyacylglutathione hydrolase-like"/>
    <property type="match status" value="1"/>
</dbReference>
<proteinExistence type="predicted"/>
<accession>A0A1Q6F6B5</accession>
<comment type="caution">
    <text evidence="2">The sequence shown here is derived from an EMBL/GenBank/DDBJ whole genome shotgun (WGS) entry which is preliminary data.</text>
</comment>
<keyword evidence="2" id="KW-0378">Hydrolase</keyword>
<dbReference type="PANTHER" id="PTHR42663:SF6">
    <property type="entry name" value="HYDROLASE C777.06C-RELATED"/>
    <property type="match status" value="1"/>
</dbReference>
<reference evidence="2 3" key="1">
    <citation type="journal article" date="2016" name="Nat. Biotechnol.">
        <title>Measurement of bacterial replication rates in microbial communities.</title>
        <authorList>
            <person name="Brown C.T."/>
            <person name="Olm M.R."/>
            <person name="Thomas B.C."/>
            <person name="Banfield J.F."/>
        </authorList>
    </citation>
    <scope>NUCLEOTIDE SEQUENCE [LARGE SCALE GENOMIC DNA]</scope>
    <source>
        <strain evidence="2">CAG:67_53_122</strain>
    </source>
</reference>
<evidence type="ECO:0000259" key="1">
    <source>
        <dbReference type="SMART" id="SM00849"/>
    </source>
</evidence>
<feature type="domain" description="Metallo-beta-lactamase" evidence="1">
    <location>
        <begin position="35"/>
        <end position="228"/>
    </location>
</feature>
<dbReference type="Pfam" id="PF12706">
    <property type="entry name" value="Lactamase_B_2"/>
    <property type="match status" value="1"/>
</dbReference>
<sequence>MKLTILGSGTSQGVPVIGCRCAVCTSKDPRDNRLRTSAMLEWDDIRLVIDAGPDFRYQMLRTGVRHIDAILLTHEHKDHIGGLDDVRAFNFVDYPTIHRIDVFGTRQTLKCVRKDFDYAFSVDKYRGVPEIELREIDPAVPFCVKDKEVIPVSGHHSPRFEVTGFRFGELAYLTDFKTIAPAEERKLYGVEVLVVNALRPQPHDSHFSLDEALALIRRVAPRRAYLTHMSHEMGLYAERSALLPEGVYLAYDGLEINVND</sequence>
<dbReference type="AlphaFoldDB" id="A0A1Q6F6B5"/>
<dbReference type="InterPro" id="IPR036866">
    <property type="entry name" value="RibonucZ/Hydroxyglut_hydro"/>
</dbReference>
<dbReference type="RefSeq" id="WP_278339261.1">
    <property type="nucleotide sequence ID" value="NZ_BAAFLA010000011.1"/>
</dbReference>
<name>A0A1Q6F6B5_9BACT</name>
<dbReference type="SMART" id="SM00849">
    <property type="entry name" value="Lactamase_B"/>
    <property type="match status" value="1"/>
</dbReference>
<dbReference type="STRING" id="28117.BHV66_05665"/>